<name>G3HMI7_CRIGR</name>
<dbReference type="Proteomes" id="UP000001075">
    <property type="component" value="Unassembled WGS sequence"/>
</dbReference>
<evidence type="ECO:0000313" key="1">
    <source>
        <dbReference type="EMBL" id="EGV98610.1"/>
    </source>
</evidence>
<reference evidence="2" key="1">
    <citation type="journal article" date="2011" name="Nat. Biotechnol.">
        <title>The genomic sequence of the Chinese hamster ovary (CHO)-K1 cell line.</title>
        <authorList>
            <person name="Xu X."/>
            <person name="Nagarajan H."/>
            <person name="Lewis N.E."/>
            <person name="Pan S."/>
            <person name="Cai Z."/>
            <person name="Liu X."/>
            <person name="Chen W."/>
            <person name="Xie M."/>
            <person name="Wang W."/>
            <person name="Hammond S."/>
            <person name="Andersen M.R."/>
            <person name="Neff N."/>
            <person name="Passarelli B."/>
            <person name="Koh W."/>
            <person name="Fan H.C."/>
            <person name="Wang J."/>
            <person name="Gui Y."/>
            <person name="Lee K.H."/>
            <person name="Betenbaugh M.J."/>
            <person name="Quake S.R."/>
            <person name="Famili I."/>
            <person name="Palsson B.O."/>
            <person name="Wang J."/>
        </authorList>
    </citation>
    <scope>NUCLEOTIDE SEQUENCE [LARGE SCALE GENOMIC DNA]</scope>
    <source>
        <strain evidence="2">CHO K1 cell line</strain>
    </source>
</reference>
<protein>
    <submittedName>
        <fullName evidence="1">Uncharacterized protein</fullName>
    </submittedName>
</protein>
<dbReference type="InParanoid" id="G3HMI7"/>
<dbReference type="AlphaFoldDB" id="G3HMI7"/>
<accession>G3HMI7</accession>
<proteinExistence type="predicted"/>
<sequence length="50" mass="5861">MAQWSEYLLCDYDRSADPCHLHTKLCMAMHACDPRTWGRGFVGHQHGLKW</sequence>
<gene>
    <name evidence="1" type="ORF">I79_011949</name>
</gene>
<evidence type="ECO:0000313" key="2">
    <source>
        <dbReference type="Proteomes" id="UP000001075"/>
    </source>
</evidence>
<organism evidence="1 2">
    <name type="scientific">Cricetulus griseus</name>
    <name type="common">Chinese hamster</name>
    <name type="synonym">Cricetulus barabensis griseus</name>
    <dbReference type="NCBI Taxonomy" id="10029"/>
    <lineage>
        <taxon>Eukaryota</taxon>
        <taxon>Metazoa</taxon>
        <taxon>Chordata</taxon>
        <taxon>Craniata</taxon>
        <taxon>Vertebrata</taxon>
        <taxon>Euteleostomi</taxon>
        <taxon>Mammalia</taxon>
        <taxon>Eutheria</taxon>
        <taxon>Euarchontoglires</taxon>
        <taxon>Glires</taxon>
        <taxon>Rodentia</taxon>
        <taxon>Myomorpha</taxon>
        <taxon>Muroidea</taxon>
        <taxon>Cricetidae</taxon>
        <taxon>Cricetinae</taxon>
        <taxon>Cricetulus</taxon>
    </lineage>
</organism>
<dbReference type="EMBL" id="JH000514">
    <property type="protein sequence ID" value="EGV98610.1"/>
    <property type="molecule type" value="Genomic_DNA"/>
</dbReference>